<reference evidence="1" key="1">
    <citation type="submission" date="2023-11" db="EMBL/GenBank/DDBJ databases">
        <title>The genome sequences of three competitors of mushroom-forming fungi.</title>
        <authorList>
            <person name="Beijen E."/>
            <person name="Ohm R.A."/>
        </authorList>
    </citation>
    <scope>NUCLEOTIDE SEQUENCE</scope>
    <source>
        <strain evidence="1">CBS 100526</strain>
    </source>
</reference>
<dbReference type="AlphaFoldDB" id="A0AAE1IM89"/>
<evidence type="ECO:0000313" key="1">
    <source>
        <dbReference type="EMBL" id="KAK4085605.1"/>
    </source>
</evidence>
<dbReference type="GeneID" id="87920424"/>
<keyword evidence="2" id="KW-1185">Reference proteome</keyword>
<comment type="caution">
    <text evidence="1">The sequence shown here is derived from an EMBL/GenBank/DDBJ whole genome shotgun (WGS) entry which is preliminary data.</text>
</comment>
<gene>
    <name evidence="1" type="ORF">Triagg1_595</name>
</gene>
<name>A0AAE1IM89_9HYPO</name>
<organism evidence="1 2">
    <name type="scientific">Trichoderma aggressivum f. europaeum</name>
    <dbReference type="NCBI Taxonomy" id="173218"/>
    <lineage>
        <taxon>Eukaryota</taxon>
        <taxon>Fungi</taxon>
        <taxon>Dikarya</taxon>
        <taxon>Ascomycota</taxon>
        <taxon>Pezizomycotina</taxon>
        <taxon>Sordariomycetes</taxon>
        <taxon>Hypocreomycetidae</taxon>
        <taxon>Hypocreales</taxon>
        <taxon>Hypocreaceae</taxon>
        <taxon>Trichoderma</taxon>
    </lineage>
</organism>
<accession>A0AAE1IM89</accession>
<proteinExistence type="predicted"/>
<dbReference type="EMBL" id="JAWRVG010000001">
    <property type="protein sequence ID" value="KAK4085605.1"/>
    <property type="molecule type" value="Genomic_DNA"/>
</dbReference>
<dbReference type="Proteomes" id="UP001273209">
    <property type="component" value="Unassembled WGS sequence"/>
</dbReference>
<sequence length="276" mass="30494">MPTPSVLLETLLPVNAVRLGRLVLDVRNPEQDFFEPDESTTKVVIAQQLDNFSYSSKQGASSGLHLILSTLISGQRSSENCSKIDLSSSICITRRLENSGQFFGQLCEDSKTRYWLERALRKRQDVYLVTGTRTVADAKIGITESKSRSSEGKAQVPASLAAGAVGIPFPDGVLDIGTEIKRSVDGSDQTDFVAPGEQIFAVQYRKVRVSWFSNKDVDRASLESGNRWKVYLGARGEGDEAAEKVVDMQVGDYVQNEDFDESYELLDGNGDTYLRF</sequence>
<protein>
    <submittedName>
        <fullName evidence="1">Uncharacterized protein</fullName>
    </submittedName>
</protein>
<dbReference type="RefSeq" id="XP_062760945.1">
    <property type="nucleotide sequence ID" value="XM_062900951.1"/>
</dbReference>
<evidence type="ECO:0000313" key="2">
    <source>
        <dbReference type="Proteomes" id="UP001273209"/>
    </source>
</evidence>